<keyword evidence="4" id="KW-1185">Reference proteome</keyword>
<evidence type="ECO:0000256" key="2">
    <source>
        <dbReference type="SAM" id="SignalP"/>
    </source>
</evidence>
<feature type="region of interest" description="Disordered" evidence="1">
    <location>
        <begin position="141"/>
        <end position="160"/>
    </location>
</feature>
<dbReference type="EMBL" id="CAOQHR010000006">
    <property type="protein sequence ID" value="CAI6336260.1"/>
    <property type="molecule type" value="Genomic_DNA"/>
</dbReference>
<comment type="caution">
    <text evidence="3">The sequence shown here is derived from an EMBL/GenBank/DDBJ whole genome shotgun (WGS) entry which is preliminary data.</text>
</comment>
<gene>
    <name evidence="3" type="ORF">PDIGIT_LOCUS9354</name>
</gene>
<evidence type="ECO:0000313" key="3">
    <source>
        <dbReference type="EMBL" id="CAI6336260.1"/>
    </source>
</evidence>
<proteinExistence type="predicted"/>
<feature type="chain" id="PRO_5040731329" evidence="2">
    <location>
        <begin position="26"/>
        <end position="585"/>
    </location>
</feature>
<protein>
    <submittedName>
        <fullName evidence="3">Uncharacterized protein</fullName>
    </submittedName>
</protein>
<sequence length="585" mass="65925">MTFYDLISCVFAVLLLLFFPIAVSADSAPRTSQDGSGKEFAPAAFTDMMPRPDLFSIPCFACLMEECPEVRRYAANTTIWTKCNLAGTLYPGFRDNWVETVDGCYINDCDFSYYPHWTKRQVEISADPICDKEKALRMPNTTQPHHISARQDPEPDPEPTYTPVTIDPQHDMQCLVCADRQCAVETTYTRNTTVDLECWTVSTMGPGDVISFPSYDERWVMTKEGCYLAIGDVSTPCPGWSDTVSCMEYCEPPPHYWASVKDWTLAKQCARNCSDATGWTRELYVVDLDCWDYGDEVQGSDVWYRGTEFEYVSDWWLVWWPRAALGKFGGTGEPPQQCVEDGNSTEIRSRRRSGAVGDAQNVEYERRGETKAVGHAEPRGLQTVYAYVNEVDTRCRLCAKRICPYYTVYQPGENMDFTCFVYGSVVDGSDIWLKSGEGVRCYVPRRYVTLNGGSSISYCRDDSRNSISPPTEEVISPSDVVAGDEHPVSIAERAPAPQVSDPSQSPDPPELDQCQRSPGYWEQWCYNQALFCCVSRTPVDLFWDCSSERSIAAWKGACRDLKTRTECSEARRIGNIMEGCESGNV</sequence>
<reference evidence="3" key="1">
    <citation type="submission" date="2023-01" db="EMBL/GenBank/DDBJ databases">
        <authorList>
            <person name="Van Ghelder C."/>
            <person name="Rancurel C."/>
        </authorList>
    </citation>
    <scope>NUCLEOTIDE SEQUENCE</scope>
    <source>
        <strain evidence="3">CNCM I-4278</strain>
    </source>
</reference>
<dbReference type="AlphaFoldDB" id="A0A9W4XPR1"/>
<evidence type="ECO:0000313" key="4">
    <source>
        <dbReference type="Proteomes" id="UP001152607"/>
    </source>
</evidence>
<organism evidence="3 4">
    <name type="scientific">Periconia digitata</name>
    <dbReference type="NCBI Taxonomy" id="1303443"/>
    <lineage>
        <taxon>Eukaryota</taxon>
        <taxon>Fungi</taxon>
        <taxon>Dikarya</taxon>
        <taxon>Ascomycota</taxon>
        <taxon>Pezizomycotina</taxon>
        <taxon>Dothideomycetes</taxon>
        <taxon>Pleosporomycetidae</taxon>
        <taxon>Pleosporales</taxon>
        <taxon>Massarineae</taxon>
        <taxon>Periconiaceae</taxon>
        <taxon>Periconia</taxon>
    </lineage>
</organism>
<feature type="compositionally biased region" description="Low complexity" evidence="1">
    <location>
        <begin position="494"/>
        <end position="504"/>
    </location>
</feature>
<feature type="signal peptide" evidence="2">
    <location>
        <begin position="1"/>
        <end position="25"/>
    </location>
</feature>
<evidence type="ECO:0000256" key="1">
    <source>
        <dbReference type="SAM" id="MobiDB-lite"/>
    </source>
</evidence>
<feature type="region of interest" description="Disordered" evidence="1">
    <location>
        <begin position="494"/>
        <end position="515"/>
    </location>
</feature>
<accession>A0A9W4XPR1</accession>
<name>A0A9W4XPR1_9PLEO</name>
<keyword evidence="2" id="KW-0732">Signal</keyword>
<dbReference type="Proteomes" id="UP001152607">
    <property type="component" value="Unassembled WGS sequence"/>
</dbReference>
<dbReference type="OrthoDB" id="10615251at2759"/>